<keyword evidence="1" id="KW-0732">Signal</keyword>
<accession>V8C471</accession>
<sequence length="188" mass="20912">MKLVQKMVIIISLTLAQNVLAEESSVFGGIEVGVSVAGAKGEYVGDMWGILVGYKQFFSERVGLRYYLDVSNVDLYYVKAPKVEAPRVVHYGANMDFLGNFISNENIDFGAFVGVGAGVDMWNGGGFWYRKHNIVNVALNIGLRVNIAKHHGIEIVQRVQYNPIVEQGVSSYYPSVTSLRYTFSFGRR</sequence>
<feature type="chain" id="PRO_5004767541" description="Outer membrane protein beta-barrel domain-containing protein" evidence="1">
    <location>
        <begin position="22"/>
        <end position="188"/>
    </location>
</feature>
<dbReference type="RefSeq" id="WP_023928718.1">
    <property type="nucleotide sequence ID" value="NZ_KI669456.1"/>
</dbReference>
<gene>
    <name evidence="2" type="ORF">HMPREF2086_01891</name>
</gene>
<comment type="caution">
    <text evidence="2">The sequence shown here is derived from an EMBL/GenBank/DDBJ whole genome shotgun (WGS) entry which is preliminary data.</text>
</comment>
<dbReference type="Pfam" id="PF01856">
    <property type="entry name" value="HP_OMP"/>
    <property type="match status" value="1"/>
</dbReference>
<organism evidence="2 3">
    <name type="scientific">Helicobacter macacae MIT 99-5501</name>
    <dbReference type="NCBI Taxonomy" id="1357400"/>
    <lineage>
        <taxon>Bacteria</taxon>
        <taxon>Pseudomonadati</taxon>
        <taxon>Campylobacterota</taxon>
        <taxon>Epsilonproteobacteria</taxon>
        <taxon>Campylobacterales</taxon>
        <taxon>Helicobacteraceae</taxon>
        <taxon>Helicobacter</taxon>
    </lineage>
</organism>
<dbReference type="PATRIC" id="fig|1357400.3.peg.2563"/>
<dbReference type="AlphaFoldDB" id="V8C471"/>
<evidence type="ECO:0000313" key="2">
    <source>
        <dbReference type="EMBL" id="ETD22164.1"/>
    </source>
</evidence>
<dbReference type="OrthoDB" id="5319509at2"/>
<proteinExistence type="predicted"/>
<name>V8C471_9HELI</name>
<dbReference type="Proteomes" id="UP000018731">
    <property type="component" value="Unassembled WGS sequence"/>
</dbReference>
<evidence type="ECO:0008006" key="4">
    <source>
        <dbReference type="Google" id="ProtNLM"/>
    </source>
</evidence>
<dbReference type="EMBL" id="AZJI01000010">
    <property type="protein sequence ID" value="ETD22164.1"/>
    <property type="molecule type" value="Genomic_DNA"/>
</dbReference>
<reference evidence="2 3" key="1">
    <citation type="journal article" date="2014" name="Genome Announc.">
        <title>Draft genome sequences of six enterohepatic helicobacter species isolated from humans and one from rhesus macaques.</title>
        <authorList>
            <person name="Shen Z."/>
            <person name="Sheh A."/>
            <person name="Young S.K."/>
            <person name="Abouelliel A."/>
            <person name="Ward D.V."/>
            <person name="Earl A.M."/>
            <person name="Fox J.G."/>
        </authorList>
    </citation>
    <scope>NUCLEOTIDE SEQUENCE [LARGE SCALE GENOMIC DNA]</scope>
    <source>
        <strain evidence="2 3">MIT 99-5501</strain>
    </source>
</reference>
<feature type="signal peptide" evidence="1">
    <location>
        <begin position="1"/>
        <end position="21"/>
    </location>
</feature>
<keyword evidence="3" id="KW-1185">Reference proteome</keyword>
<evidence type="ECO:0000313" key="3">
    <source>
        <dbReference type="Proteomes" id="UP000018731"/>
    </source>
</evidence>
<evidence type="ECO:0000256" key="1">
    <source>
        <dbReference type="SAM" id="SignalP"/>
    </source>
</evidence>
<dbReference type="InterPro" id="IPR002718">
    <property type="entry name" value="OMP_Helicobacter"/>
</dbReference>
<protein>
    <recommendedName>
        <fullName evidence="4">Outer membrane protein beta-barrel domain-containing protein</fullName>
    </recommendedName>
</protein>
<dbReference type="HOGENOM" id="CLU_026212_4_0_7"/>